<accession>A0AAV5AMI3</accession>
<reference evidence="2" key="1">
    <citation type="submission" date="2021-10" db="EMBL/GenBank/DDBJ databases">
        <title>De novo Genome Assembly of Clathrus columnatus (Basidiomycota, Fungi) Using Illumina and Nanopore Sequence Data.</title>
        <authorList>
            <person name="Ogiso-Tanaka E."/>
            <person name="Itagaki H."/>
            <person name="Hosoya T."/>
            <person name="Hosaka K."/>
        </authorList>
    </citation>
    <scope>NUCLEOTIDE SEQUENCE</scope>
    <source>
        <strain evidence="2">MO-923</strain>
    </source>
</reference>
<organism evidence="2 3">
    <name type="scientific">Clathrus columnatus</name>
    <dbReference type="NCBI Taxonomy" id="1419009"/>
    <lineage>
        <taxon>Eukaryota</taxon>
        <taxon>Fungi</taxon>
        <taxon>Dikarya</taxon>
        <taxon>Basidiomycota</taxon>
        <taxon>Agaricomycotina</taxon>
        <taxon>Agaricomycetes</taxon>
        <taxon>Phallomycetidae</taxon>
        <taxon>Phallales</taxon>
        <taxon>Clathraceae</taxon>
        <taxon>Clathrus</taxon>
    </lineage>
</organism>
<evidence type="ECO:0000313" key="2">
    <source>
        <dbReference type="EMBL" id="GJJ15809.1"/>
    </source>
</evidence>
<keyword evidence="3" id="KW-1185">Reference proteome</keyword>
<protein>
    <submittedName>
        <fullName evidence="2">Uncharacterized protein</fullName>
    </submittedName>
</protein>
<evidence type="ECO:0000256" key="1">
    <source>
        <dbReference type="SAM" id="MobiDB-lite"/>
    </source>
</evidence>
<name>A0AAV5AMI3_9AGAM</name>
<evidence type="ECO:0000313" key="3">
    <source>
        <dbReference type="Proteomes" id="UP001050691"/>
    </source>
</evidence>
<feature type="region of interest" description="Disordered" evidence="1">
    <location>
        <begin position="1"/>
        <end position="20"/>
    </location>
</feature>
<gene>
    <name evidence="2" type="ORF">Clacol_010087</name>
</gene>
<proteinExistence type="predicted"/>
<sequence length="91" mass="10088">MPKNSNGTTSKSTSSSRSSNSDYAIYKSYGGWQNFHHCHRLKPWDDDDLEEGKAIIQALRDADTDYYASAARGGGNQSSSNRLTVRQIEKG</sequence>
<dbReference type="Proteomes" id="UP001050691">
    <property type="component" value="Unassembled WGS sequence"/>
</dbReference>
<feature type="region of interest" description="Disordered" evidence="1">
    <location>
        <begin position="70"/>
        <end position="91"/>
    </location>
</feature>
<dbReference type="EMBL" id="BPWL01000011">
    <property type="protein sequence ID" value="GJJ15809.1"/>
    <property type="molecule type" value="Genomic_DNA"/>
</dbReference>
<comment type="caution">
    <text evidence="2">The sequence shown here is derived from an EMBL/GenBank/DDBJ whole genome shotgun (WGS) entry which is preliminary data.</text>
</comment>
<dbReference type="AlphaFoldDB" id="A0AAV5AMI3"/>